<feature type="region of interest" description="Disordered" evidence="1">
    <location>
        <begin position="19"/>
        <end position="54"/>
    </location>
</feature>
<dbReference type="GeneID" id="4388250"/>
<sequence>MATKSYSAGGIWRCGPAHTASSHQDFEPNGIHQPLNRGAPNYRPRHPEITPGDWPLRTSDKIKLPQQVMALFPGWLLRSVLPRESFTDSPIQAVERLLSSPRPLQDADKEVLVGAVLTMSSSLHLALGILQEILPREKSQERLGEVLCPTLGQLLSALQGTVCSFERSSSERQATEEEATPMAEPYKPVNPRVFSHSNQHASSKLSRSVAARYGQSMSATPPTSYSPRPPSSSASLKQPHDARTKTESFPPLEASPPSRHSSSSVPIVHPGLATHLARALQAEIRVQAAIHVAVESLEFAEGQLKVVKQVNQLHGGTPKPTFMKATTRLLLRALELQRQEQGPGARTKKLGLSYAYRKATPAIRPVIDLCQQPLGNTQSLFIPRYLPNLRLPPREQRGPLSPPTCNRGHWSAGTRYRVSSKKNAKQAVDARAPKTRPSLKRRMSLADELALVGEDSESGYQDETSEVASSASELESDLESCNSRQMARGRGQSDGYSTNGESGAEQSGAESDNEEDCGDRTLNGLDMAAPAGTPSVSTIHAVD</sequence>
<feature type="compositionally biased region" description="Polar residues" evidence="1">
    <location>
        <begin position="534"/>
        <end position="543"/>
    </location>
</feature>
<evidence type="ECO:0000313" key="3">
    <source>
        <dbReference type="Proteomes" id="UP000001056"/>
    </source>
</evidence>
<feature type="compositionally biased region" description="Basic residues" evidence="1">
    <location>
        <begin position="433"/>
        <end position="443"/>
    </location>
</feature>
<dbReference type="AlphaFoldDB" id="Q2HH14"/>
<dbReference type="HOGENOM" id="CLU_046033_0_0_1"/>
<reference evidence="3" key="1">
    <citation type="journal article" date="2015" name="Genome Announc.">
        <title>Draft genome sequence of the cellulolytic fungus Chaetomium globosum.</title>
        <authorList>
            <person name="Cuomo C.A."/>
            <person name="Untereiner W.A."/>
            <person name="Ma L.-J."/>
            <person name="Grabherr M."/>
            <person name="Birren B.W."/>
        </authorList>
    </citation>
    <scope>NUCLEOTIDE SEQUENCE [LARGE SCALE GENOMIC DNA]</scope>
    <source>
        <strain evidence="3">ATCC 6205 / CBS 148.51 / DSM 1962 / NBRC 6347 / NRRL 1970</strain>
    </source>
</reference>
<feature type="region of interest" description="Disordered" evidence="1">
    <location>
        <begin position="392"/>
        <end position="543"/>
    </location>
</feature>
<keyword evidence="3" id="KW-1185">Reference proteome</keyword>
<evidence type="ECO:0000313" key="2">
    <source>
        <dbReference type="EMBL" id="EAQ92255.1"/>
    </source>
</evidence>
<dbReference type="OrthoDB" id="4586242at2759"/>
<feature type="region of interest" description="Disordered" evidence="1">
    <location>
        <begin position="168"/>
        <end position="267"/>
    </location>
</feature>
<dbReference type="eggNOG" id="ENOG502RJ2Q">
    <property type="taxonomic scope" value="Eukaryota"/>
</dbReference>
<feature type="compositionally biased region" description="Polar residues" evidence="1">
    <location>
        <begin position="494"/>
        <end position="510"/>
    </location>
</feature>
<dbReference type="InParanoid" id="Q2HH14"/>
<gene>
    <name evidence="2" type="ORF">CHGG_00490</name>
</gene>
<dbReference type="VEuPathDB" id="FungiDB:CHGG_00490"/>
<feature type="compositionally biased region" description="Low complexity" evidence="1">
    <location>
        <begin position="218"/>
        <end position="235"/>
    </location>
</feature>
<dbReference type="EMBL" id="CH408029">
    <property type="protein sequence ID" value="EAQ92255.1"/>
    <property type="molecule type" value="Genomic_DNA"/>
</dbReference>
<organism evidence="2 3">
    <name type="scientific">Chaetomium globosum (strain ATCC 6205 / CBS 148.51 / DSM 1962 / NBRC 6347 / NRRL 1970)</name>
    <name type="common">Soil fungus</name>
    <dbReference type="NCBI Taxonomy" id="306901"/>
    <lineage>
        <taxon>Eukaryota</taxon>
        <taxon>Fungi</taxon>
        <taxon>Dikarya</taxon>
        <taxon>Ascomycota</taxon>
        <taxon>Pezizomycotina</taxon>
        <taxon>Sordariomycetes</taxon>
        <taxon>Sordariomycetidae</taxon>
        <taxon>Sordariales</taxon>
        <taxon>Chaetomiaceae</taxon>
        <taxon>Chaetomium</taxon>
    </lineage>
</organism>
<dbReference type="Proteomes" id="UP000001056">
    <property type="component" value="Unassembled WGS sequence"/>
</dbReference>
<feature type="compositionally biased region" description="Low complexity" evidence="1">
    <location>
        <begin position="255"/>
        <end position="267"/>
    </location>
</feature>
<protein>
    <submittedName>
        <fullName evidence="2">Uncharacterized protein</fullName>
    </submittedName>
</protein>
<evidence type="ECO:0000256" key="1">
    <source>
        <dbReference type="SAM" id="MobiDB-lite"/>
    </source>
</evidence>
<proteinExistence type="predicted"/>
<dbReference type="RefSeq" id="XP_001219711.1">
    <property type="nucleotide sequence ID" value="XM_001219710.1"/>
</dbReference>
<name>Q2HH14_CHAGB</name>
<accession>Q2HH14</accession>
<feature type="compositionally biased region" description="Polar residues" evidence="1">
    <location>
        <begin position="195"/>
        <end position="206"/>
    </location>
</feature>